<name>A0A401GX04_9APHY</name>
<organism evidence="2 3">
    <name type="scientific">Sparassis crispa</name>
    <dbReference type="NCBI Taxonomy" id="139825"/>
    <lineage>
        <taxon>Eukaryota</taxon>
        <taxon>Fungi</taxon>
        <taxon>Dikarya</taxon>
        <taxon>Basidiomycota</taxon>
        <taxon>Agaricomycotina</taxon>
        <taxon>Agaricomycetes</taxon>
        <taxon>Polyporales</taxon>
        <taxon>Sparassidaceae</taxon>
        <taxon>Sparassis</taxon>
    </lineage>
</organism>
<comment type="caution">
    <text evidence="2">The sequence shown here is derived from an EMBL/GenBank/DDBJ whole genome shotgun (WGS) entry which is preliminary data.</text>
</comment>
<feature type="region of interest" description="Disordered" evidence="1">
    <location>
        <begin position="267"/>
        <end position="286"/>
    </location>
</feature>
<dbReference type="InParanoid" id="A0A401GX04"/>
<accession>A0A401GX04</accession>
<evidence type="ECO:0000313" key="2">
    <source>
        <dbReference type="EMBL" id="GBE86768.1"/>
    </source>
</evidence>
<dbReference type="AlphaFoldDB" id="A0A401GX04"/>
<keyword evidence="3" id="KW-1185">Reference proteome</keyword>
<dbReference type="Proteomes" id="UP000287166">
    <property type="component" value="Unassembled WGS sequence"/>
</dbReference>
<dbReference type="EMBL" id="BFAD01000010">
    <property type="protein sequence ID" value="GBE86768.1"/>
    <property type="molecule type" value="Genomic_DNA"/>
</dbReference>
<gene>
    <name evidence="2" type="ORF">SCP_1000100</name>
</gene>
<dbReference type="GeneID" id="38783685"/>
<dbReference type="RefSeq" id="XP_027617681.1">
    <property type="nucleotide sequence ID" value="XM_027761880.1"/>
</dbReference>
<evidence type="ECO:0000313" key="3">
    <source>
        <dbReference type="Proteomes" id="UP000287166"/>
    </source>
</evidence>
<proteinExistence type="predicted"/>
<reference evidence="2 3" key="1">
    <citation type="journal article" date="2018" name="Sci. Rep.">
        <title>Genome sequence of the cauliflower mushroom Sparassis crispa (Hanabiratake) and its association with beneficial usage.</title>
        <authorList>
            <person name="Kiyama R."/>
            <person name="Furutani Y."/>
            <person name="Kawaguchi K."/>
            <person name="Nakanishi T."/>
        </authorList>
    </citation>
    <scope>NUCLEOTIDE SEQUENCE [LARGE SCALE GENOMIC DNA]</scope>
</reference>
<evidence type="ECO:0000256" key="1">
    <source>
        <dbReference type="SAM" id="MobiDB-lite"/>
    </source>
</evidence>
<sequence>MAQIVSEGLFAEADHPFRKRTDLAMKRLRRLTEDFRLQSHCAATFFQQCSKMLDGLSWSISRLCTHAKRTRAEILSTTAEERKKLKLETNLEQSQRTAVQLQLTALTPPNTRYLDNLRDSIHVLDENLLDPENRSTASVLNAISSTIVLAANASGESCTTFHDNLASQPCLYSYDQNASAGSSGASGGTSTCQFPESCLTTAHTAVNIISAVKTATICDPPTADDGIVVHRVPVDTHLSDPDPIPAPHVSTIYECAIPPQGISSGSCHEDACDGNSTTPRDSLASSAGLSSAATRCTESHRKFSVPVPALGGQLIMPRLSSSNTAMQHLLREVGRKIVARRGLLYSRSLSTNAIRVARRRNHSSGGKSAGRIARPYQRQVDAQVTRYDIGDEDLEAFWEDCSDEDSL</sequence>
<protein>
    <submittedName>
        <fullName evidence="2">Uncharacterized protein</fullName>
    </submittedName>
</protein>